<sequence>MAVTFEFVIKKGFHFAEAFGKMFGMPVAENRVYLQESLGDGYIQEIKLREGLSLCMHRYILKEEFSLKRLESTGPSKMLTLKFDCRKVVLETGQQETHLFAPGCEAELGTGNFFTEVFFPAQQEIYFLVINVARELLVELLHLSGEEAALRDRLLTNPSFVLNVLMSDEMESTLKDFSNITLGSPFYLLRYQAKALELIYLLFAKITERVNEAEVAVNRADADKLYELRSIILKDLSVAPRLIDLSKQITMSPTKMKMLFRQVFGDSIYNYFQRARMNEAAKLLKDYSVSETGYRLGFKNMSHFSRLFEKYFKAKPKKFKEDNS</sequence>
<reference evidence="5 6" key="1">
    <citation type="submission" date="2016-10" db="EMBL/GenBank/DDBJ databases">
        <authorList>
            <person name="de Groot N.N."/>
        </authorList>
    </citation>
    <scope>NUCLEOTIDE SEQUENCE [LARGE SCALE GENOMIC DNA]</scope>
    <source>
        <strain evidence="5 6">MP1X4</strain>
    </source>
</reference>
<dbReference type="GO" id="GO:0003700">
    <property type="term" value="F:DNA-binding transcription factor activity"/>
    <property type="evidence" value="ECO:0007669"/>
    <property type="project" value="InterPro"/>
</dbReference>
<evidence type="ECO:0000256" key="2">
    <source>
        <dbReference type="ARBA" id="ARBA00023125"/>
    </source>
</evidence>
<name>A0A1H2CDP9_MUCMA</name>
<protein>
    <submittedName>
        <fullName evidence="5">AraC-type DNA-binding protein</fullName>
    </submittedName>
</protein>
<dbReference type="SMART" id="SM00342">
    <property type="entry name" value="HTH_ARAC"/>
    <property type="match status" value="1"/>
</dbReference>
<dbReference type="Gene3D" id="1.10.10.60">
    <property type="entry name" value="Homeodomain-like"/>
    <property type="match status" value="1"/>
</dbReference>
<keyword evidence="3" id="KW-0804">Transcription</keyword>
<dbReference type="PROSITE" id="PS00041">
    <property type="entry name" value="HTH_ARAC_FAMILY_1"/>
    <property type="match status" value="1"/>
</dbReference>
<gene>
    <name evidence="5" type="ORF">SAMN05216490_4884</name>
</gene>
<evidence type="ECO:0000313" key="6">
    <source>
        <dbReference type="Proteomes" id="UP000199679"/>
    </source>
</evidence>
<dbReference type="PANTHER" id="PTHR47893">
    <property type="entry name" value="REGULATORY PROTEIN PCHR"/>
    <property type="match status" value="1"/>
</dbReference>
<dbReference type="GO" id="GO:0043565">
    <property type="term" value="F:sequence-specific DNA binding"/>
    <property type="evidence" value="ECO:0007669"/>
    <property type="project" value="InterPro"/>
</dbReference>
<dbReference type="STRING" id="652787.SAMN05216490_4884"/>
<evidence type="ECO:0000256" key="3">
    <source>
        <dbReference type="ARBA" id="ARBA00023163"/>
    </source>
</evidence>
<evidence type="ECO:0000259" key="4">
    <source>
        <dbReference type="PROSITE" id="PS01124"/>
    </source>
</evidence>
<dbReference type="InterPro" id="IPR009057">
    <property type="entry name" value="Homeodomain-like_sf"/>
</dbReference>
<evidence type="ECO:0000256" key="1">
    <source>
        <dbReference type="ARBA" id="ARBA00023015"/>
    </source>
</evidence>
<evidence type="ECO:0000313" key="5">
    <source>
        <dbReference type="EMBL" id="SDT68246.1"/>
    </source>
</evidence>
<dbReference type="EMBL" id="LT629740">
    <property type="protein sequence ID" value="SDT68246.1"/>
    <property type="molecule type" value="Genomic_DNA"/>
</dbReference>
<proteinExistence type="predicted"/>
<dbReference type="RefSeq" id="WP_091379524.1">
    <property type="nucleotide sequence ID" value="NZ_LT629740.1"/>
</dbReference>
<dbReference type="Proteomes" id="UP000199679">
    <property type="component" value="Chromosome I"/>
</dbReference>
<dbReference type="InterPro" id="IPR018062">
    <property type="entry name" value="HTH_AraC-typ_CS"/>
</dbReference>
<dbReference type="OrthoDB" id="1156172at2"/>
<organism evidence="5 6">
    <name type="scientific">Mucilaginibacter mallensis</name>
    <dbReference type="NCBI Taxonomy" id="652787"/>
    <lineage>
        <taxon>Bacteria</taxon>
        <taxon>Pseudomonadati</taxon>
        <taxon>Bacteroidota</taxon>
        <taxon>Sphingobacteriia</taxon>
        <taxon>Sphingobacteriales</taxon>
        <taxon>Sphingobacteriaceae</taxon>
        <taxon>Mucilaginibacter</taxon>
    </lineage>
</organism>
<dbReference type="AlphaFoldDB" id="A0A1H2CDP9"/>
<dbReference type="InterPro" id="IPR053142">
    <property type="entry name" value="PchR_regulatory_protein"/>
</dbReference>
<dbReference type="Pfam" id="PF12833">
    <property type="entry name" value="HTH_18"/>
    <property type="match status" value="1"/>
</dbReference>
<dbReference type="SUPFAM" id="SSF46689">
    <property type="entry name" value="Homeodomain-like"/>
    <property type="match status" value="1"/>
</dbReference>
<dbReference type="PROSITE" id="PS01124">
    <property type="entry name" value="HTH_ARAC_FAMILY_2"/>
    <property type="match status" value="1"/>
</dbReference>
<accession>A0A1H2CDP9</accession>
<feature type="domain" description="HTH araC/xylS-type" evidence="4">
    <location>
        <begin position="226"/>
        <end position="322"/>
    </location>
</feature>
<keyword evidence="1" id="KW-0805">Transcription regulation</keyword>
<keyword evidence="2 5" id="KW-0238">DNA-binding</keyword>
<keyword evidence="6" id="KW-1185">Reference proteome</keyword>
<dbReference type="InterPro" id="IPR018060">
    <property type="entry name" value="HTH_AraC"/>
</dbReference>
<dbReference type="PANTHER" id="PTHR47893:SF1">
    <property type="entry name" value="REGULATORY PROTEIN PCHR"/>
    <property type="match status" value="1"/>
</dbReference>